<dbReference type="Proteomes" id="UP000235965">
    <property type="component" value="Unassembled WGS sequence"/>
</dbReference>
<keyword evidence="3" id="KW-0862">Zinc</keyword>
<keyword evidence="7" id="KW-1185">Reference proteome</keyword>
<dbReference type="STRING" id="105785.A0A2J7RNR8"/>
<feature type="domain" description="CHHC U11-48K-type" evidence="5">
    <location>
        <begin position="7"/>
        <end position="34"/>
    </location>
</feature>
<feature type="region of interest" description="Disordered" evidence="4">
    <location>
        <begin position="147"/>
        <end position="168"/>
    </location>
</feature>
<dbReference type="GO" id="GO:0008270">
    <property type="term" value="F:zinc ion binding"/>
    <property type="evidence" value="ECO:0007669"/>
    <property type="project" value="UniProtKB-KW"/>
</dbReference>
<dbReference type="PANTHER" id="PTHR21402">
    <property type="entry name" value="GAMETOCYTE SPECIFIC FACTOR 1-RELATED"/>
    <property type="match status" value="1"/>
</dbReference>
<organism evidence="6 7">
    <name type="scientific">Cryptotermes secundus</name>
    <dbReference type="NCBI Taxonomy" id="105785"/>
    <lineage>
        <taxon>Eukaryota</taxon>
        <taxon>Metazoa</taxon>
        <taxon>Ecdysozoa</taxon>
        <taxon>Arthropoda</taxon>
        <taxon>Hexapoda</taxon>
        <taxon>Insecta</taxon>
        <taxon>Pterygota</taxon>
        <taxon>Neoptera</taxon>
        <taxon>Polyneoptera</taxon>
        <taxon>Dictyoptera</taxon>
        <taxon>Blattodea</taxon>
        <taxon>Blattoidea</taxon>
        <taxon>Termitoidae</taxon>
        <taxon>Kalotermitidae</taxon>
        <taxon>Cryptotermitinae</taxon>
        <taxon>Cryptotermes</taxon>
    </lineage>
</organism>
<dbReference type="OrthoDB" id="5839404at2759"/>
<dbReference type="InterPro" id="IPR051591">
    <property type="entry name" value="UPF0224_FAM112_RNA_Proc"/>
</dbReference>
<keyword evidence="1" id="KW-0479">Metal-binding</keyword>
<feature type="domain" description="CHHC U11-48K-type" evidence="5">
    <location>
        <begin position="39"/>
        <end position="66"/>
    </location>
</feature>
<feature type="region of interest" description="Disordered" evidence="4">
    <location>
        <begin position="261"/>
        <end position="282"/>
    </location>
</feature>
<evidence type="ECO:0000313" key="7">
    <source>
        <dbReference type="Proteomes" id="UP000235965"/>
    </source>
</evidence>
<evidence type="ECO:0000256" key="3">
    <source>
        <dbReference type="ARBA" id="ARBA00022833"/>
    </source>
</evidence>
<dbReference type="PROSITE" id="PS51800">
    <property type="entry name" value="ZF_CHHC_U11_48K"/>
    <property type="match status" value="2"/>
</dbReference>
<dbReference type="EMBL" id="NEVH01002148">
    <property type="protein sequence ID" value="PNF42469.1"/>
    <property type="molecule type" value="Genomic_DNA"/>
</dbReference>
<feature type="compositionally biased region" description="Low complexity" evidence="4">
    <location>
        <begin position="270"/>
        <end position="280"/>
    </location>
</feature>
<keyword evidence="2" id="KW-0863">Zinc-finger</keyword>
<accession>A0A2J7RNR8</accession>
<evidence type="ECO:0000313" key="6">
    <source>
        <dbReference type="EMBL" id="PNF42469.1"/>
    </source>
</evidence>
<evidence type="ECO:0000256" key="1">
    <source>
        <dbReference type="ARBA" id="ARBA00022723"/>
    </source>
</evidence>
<dbReference type="InterPro" id="IPR022776">
    <property type="entry name" value="TRM13/UPF0224_CHHC_Znf_dom"/>
</dbReference>
<sequence>MPIEDPIVQCQYDPSHSVLKSRLQMHLVKCSRNHPLANKAICPFNAVHHVDKPNYQYHINNCPDRRVIEGYKYELEDSEHGDLAETPYHQPSIPPDEDTWEAETPVPMYNPQQYAEAAPVLRKQSVAPKSEKRAFSMRERQRIQNLKEGITEDHPSAASSSQSGSSVTVDGIAPLRLPRETSQALRLLDPSMGLGRGIIPHRTEEATPGHSSLAEHSGLGLGRGASVNVELPMPIGIGRGKPLSEKRAFSMRERQRIQNLKEGITEDHPSAASSSQSGSSVTVDGIAPLRLPRETSQALRLLDPSMGLGRGIIPHRTEEATPGHSSLAEHSGLGLGRGASVNVELPMPIGIGRGKPL</sequence>
<gene>
    <name evidence="6" type="ORF">B7P43_G08740</name>
</gene>
<evidence type="ECO:0000259" key="5">
    <source>
        <dbReference type="PROSITE" id="PS51800"/>
    </source>
</evidence>
<comment type="caution">
    <text evidence="6">The sequence shown here is derived from an EMBL/GenBank/DDBJ whole genome shotgun (WGS) entry which is preliminary data.</text>
</comment>
<proteinExistence type="predicted"/>
<dbReference type="Pfam" id="PF05253">
    <property type="entry name" value="zf-U11-48K"/>
    <property type="match status" value="2"/>
</dbReference>
<dbReference type="InterPro" id="IPR036236">
    <property type="entry name" value="Znf_C2H2_sf"/>
</dbReference>
<dbReference type="PANTHER" id="PTHR21402:SF5">
    <property type="entry name" value="GAMETOCYTE SPECIFIC FACTOR 1"/>
    <property type="match status" value="1"/>
</dbReference>
<dbReference type="SUPFAM" id="SSF57667">
    <property type="entry name" value="beta-beta-alpha zinc fingers"/>
    <property type="match status" value="1"/>
</dbReference>
<evidence type="ECO:0000256" key="2">
    <source>
        <dbReference type="ARBA" id="ARBA00022771"/>
    </source>
</evidence>
<name>A0A2J7RNR8_9NEOP</name>
<dbReference type="InParanoid" id="A0A2J7RNR8"/>
<reference evidence="6 7" key="1">
    <citation type="submission" date="2017-12" db="EMBL/GenBank/DDBJ databases">
        <title>Hemimetabolous genomes reveal molecular basis of termite eusociality.</title>
        <authorList>
            <person name="Harrison M.C."/>
            <person name="Jongepier E."/>
            <person name="Robertson H.M."/>
            <person name="Arning N."/>
            <person name="Bitard-Feildel T."/>
            <person name="Chao H."/>
            <person name="Childers C.P."/>
            <person name="Dinh H."/>
            <person name="Doddapaneni H."/>
            <person name="Dugan S."/>
            <person name="Gowin J."/>
            <person name="Greiner C."/>
            <person name="Han Y."/>
            <person name="Hu H."/>
            <person name="Hughes D.S.T."/>
            <person name="Huylmans A.-K."/>
            <person name="Kemena C."/>
            <person name="Kremer L.P.M."/>
            <person name="Lee S.L."/>
            <person name="Lopez-Ezquerra A."/>
            <person name="Mallet L."/>
            <person name="Monroy-Kuhn J.M."/>
            <person name="Moser A."/>
            <person name="Murali S.C."/>
            <person name="Muzny D.M."/>
            <person name="Otani S."/>
            <person name="Piulachs M.-D."/>
            <person name="Poelchau M."/>
            <person name="Qu J."/>
            <person name="Schaub F."/>
            <person name="Wada-Katsumata A."/>
            <person name="Worley K.C."/>
            <person name="Xie Q."/>
            <person name="Ylla G."/>
            <person name="Poulsen M."/>
            <person name="Gibbs R.A."/>
            <person name="Schal C."/>
            <person name="Richards S."/>
            <person name="Belles X."/>
            <person name="Korb J."/>
            <person name="Bornberg-Bauer E."/>
        </authorList>
    </citation>
    <scope>NUCLEOTIDE SEQUENCE [LARGE SCALE GENOMIC DNA]</scope>
    <source>
        <tissue evidence="6">Whole body</tissue>
    </source>
</reference>
<dbReference type="AlphaFoldDB" id="A0A2J7RNR8"/>
<protein>
    <recommendedName>
        <fullName evidence="5">CHHC U11-48K-type domain-containing protein</fullName>
    </recommendedName>
</protein>
<evidence type="ECO:0000256" key="4">
    <source>
        <dbReference type="SAM" id="MobiDB-lite"/>
    </source>
</evidence>
<feature type="compositionally biased region" description="Low complexity" evidence="4">
    <location>
        <begin position="156"/>
        <end position="166"/>
    </location>
</feature>